<proteinExistence type="predicted"/>
<feature type="signal peptide" evidence="2">
    <location>
        <begin position="1"/>
        <end position="19"/>
    </location>
</feature>
<evidence type="ECO:0008006" key="5">
    <source>
        <dbReference type="Google" id="ProtNLM"/>
    </source>
</evidence>
<keyword evidence="1" id="KW-1133">Transmembrane helix</keyword>
<feature type="transmembrane region" description="Helical" evidence="1">
    <location>
        <begin position="228"/>
        <end position="251"/>
    </location>
</feature>
<evidence type="ECO:0000313" key="4">
    <source>
        <dbReference type="Proteomes" id="UP000198994"/>
    </source>
</evidence>
<dbReference type="AlphaFoldDB" id="A0A1G7F3I6"/>
<name>A0A1G7F3I6_9RHOB</name>
<evidence type="ECO:0000256" key="1">
    <source>
        <dbReference type="SAM" id="Phobius"/>
    </source>
</evidence>
<keyword evidence="1" id="KW-0812">Transmembrane</keyword>
<keyword evidence="2" id="KW-0732">Signal</keyword>
<evidence type="ECO:0000313" key="3">
    <source>
        <dbReference type="EMBL" id="SDE70392.1"/>
    </source>
</evidence>
<keyword evidence="1" id="KW-0472">Membrane</keyword>
<dbReference type="InterPro" id="IPR019088">
    <property type="entry name" value="CHP02186-rel_TM"/>
</dbReference>
<keyword evidence="4" id="KW-1185">Reference proteome</keyword>
<dbReference type="STRING" id="282683.SAMN04488105_106238"/>
<sequence length="254" mass="27629">MMRALLLLLLSLVALPLRAEEVVMGLSKDSVNITADFDGSEILIFGAVKREAPIRSDPPLQVIVTVAGPVTPATVWRKERRLGIWVNTDAVEIDAAPSFYAVATSAAWGDVISDVEDLRHRVSVARAIRSVGAPMSIEDSQSFTDALIRLRESKGLYQQRPNTVELRDSTLFDTAISMPANIVEGEYTTRVYLTRGGRVVSQHASVIQVGKVGLERWLYNLSRNQPPLYGLLSLVIAIAAGWGASAAFRALKSG</sequence>
<gene>
    <name evidence="3" type="ORF">SAMN04488105_106238</name>
</gene>
<dbReference type="Proteomes" id="UP000198994">
    <property type="component" value="Unassembled WGS sequence"/>
</dbReference>
<feature type="chain" id="PRO_5011746808" description="Transmembrane protein (Alph_Pro_TM)" evidence="2">
    <location>
        <begin position="20"/>
        <end position="254"/>
    </location>
</feature>
<dbReference type="RefSeq" id="WP_089958962.1">
    <property type="nucleotide sequence ID" value="NZ_FNAV01000006.1"/>
</dbReference>
<evidence type="ECO:0000256" key="2">
    <source>
        <dbReference type="SAM" id="SignalP"/>
    </source>
</evidence>
<accession>A0A1G7F3I6</accession>
<dbReference type="EMBL" id="FNAV01000006">
    <property type="protein sequence ID" value="SDE70392.1"/>
    <property type="molecule type" value="Genomic_DNA"/>
</dbReference>
<reference evidence="4" key="1">
    <citation type="submission" date="2016-10" db="EMBL/GenBank/DDBJ databases">
        <authorList>
            <person name="Varghese N."/>
            <person name="Submissions S."/>
        </authorList>
    </citation>
    <scope>NUCLEOTIDE SEQUENCE [LARGE SCALE GENOMIC DNA]</scope>
    <source>
        <strain evidence="4">DSM 10146</strain>
    </source>
</reference>
<dbReference type="Pfam" id="PF09608">
    <property type="entry name" value="Alph_Pro_TM"/>
    <property type="match status" value="1"/>
</dbReference>
<dbReference type="OrthoDB" id="9815212at2"/>
<organism evidence="3 4">
    <name type="scientific">Salipiger thiooxidans</name>
    <dbReference type="NCBI Taxonomy" id="282683"/>
    <lineage>
        <taxon>Bacteria</taxon>
        <taxon>Pseudomonadati</taxon>
        <taxon>Pseudomonadota</taxon>
        <taxon>Alphaproteobacteria</taxon>
        <taxon>Rhodobacterales</taxon>
        <taxon>Roseobacteraceae</taxon>
        <taxon>Salipiger</taxon>
    </lineage>
</organism>
<protein>
    <recommendedName>
        <fullName evidence="5">Transmembrane protein (Alph_Pro_TM)</fullName>
    </recommendedName>
</protein>